<organism evidence="1 2">
    <name type="scientific">Vermiconidia calcicola</name>
    <dbReference type="NCBI Taxonomy" id="1690605"/>
    <lineage>
        <taxon>Eukaryota</taxon>
        <taxon>Fungi</taxon>
        <taxon>Dikarya</taxon>
        <taxon>Ascomycota</taxon>
        <taxon>Pezizomycotina</taxon>
        <taxon>Dothideomycetes</taxon>
        <taxon>Dothideomycetidae</taxon>
        <taxon>Mycosphaerellales</taxon>
        <taxon>Extremaceae</taxon>
        <taxon>Vermiconidia</taxon>
    </lineage>
</organism>
<accession>A0ACC3N7S3</accession>
<proteinExistence type="predicted"/>
<reference evidence="1" key="1">
    <citation type="submission" date="2023-07" db="EMBL/GenBank/DDBJ databases">
        <title>Black Yeasts Isolated from many extreme environments.</title>
        <authorList>
            <person name="Coleine C."/>
            <person name="Stajich J.E."/>
            <person name="Selbmann L."/>
        </authorList>
    </citation>
    <scope>NUCLEOTIDE SEQUENCE</scope>
    <source>
        <strain evidence="1">CCFEE 5714</strain>
    </source>
</reference>
<name>A0ACC3N7S3_9PEZI</name>
<keyword evidence="2" id="KW-1185">Reference proteome</keyword>
<gene>
    <name evidence="1" type="ORF">LTR37_009593</name>
</gene>
<dbReference type="Proteomes" id="UP001281147">
    <property type="component" value="Unassembled WGS sequence"/>
</dbReference>
<evidence type="ECO:0000313" key="1">
    <source>
        <dbReference type="EMBL" id="KAK3711602.1"/>
    </source>
</evidence>
<sequence length="145" mass="16525">MESGGGGPAKRRAIAKRQAEALVPVHCQRFFRTNKHFRYFEVLSHDNKERNARIEPNRSLESIVLEELGVLENQQEGKASAYLVQVMFNEVPRENRFVNGKPVSSDEIWINSVIRAGRTDEQKTAMCRRLTEECATICGVDKSFV</sequence>
<dbReference type="EMBL" id="JAUTXU010000075">
    <property type="protein sequence ID" value="KAK3711602.1"/>
    <property type="molecule type" value="Genomic_DNA"/>
</dbReference>
<evidence type="ECO:0000313" key="2">
    <source>
        <dbReference type="Proteomes" id="UP001281147"/>
    </source>
</evidence>
<protein>
    <submittedName>
        <fullName evidence="1">Uncharacterized protein</fullName>
    </submittedName>
</protein>
<comment type="caution">
    <text evidence="1">The sequence shown here is derived from an EMBL/GenBank/DDBJ whole genome shotgun (WGS) entry which is preliminary data.</text>
</comment>